<sequence length="102" mass="11351">MCLSRPAGRSKHLFTNQDKSAKNAVSGHSPSVKKQFWKIRRFSRTANKKYFSAENIRVAAPCICFVPWSGTRILQAAAPTAPPCFGHWPRSSPLQSERGGYS</sequence>
<dbReference type="BioCyc" id="FCF748224-HMP:GTSS-2484-MONOMER"/>
<feature type="region of interest" description="Disordered" evidence="1">
    <location>
        <begin position="1"/>
        <end position="30"/>
    </location>
</feature>
<evidence type="ECO:0000256" key="1">
    <source>
        <dbReference type="SAM" id="MobiDB-lite"/>
    </source>
</evidence>
<proteinExistence type="predicted"/>
<protein>
    <submittedName>
        <fullName evidence="2">Uncharacterized protein</fullName>
    </submittedName>
</protein>
<gene>
    <name evidence="2" type="ORF">HMPREF9436_01261</name>
</gene>
<accession>E2ZHX1</accession>
<name>E2ZHX1_9FIRM</name>
<evidence type="ECO:0000313" key="3">
    <source>
        <dbReference type="Proteomes" id="UP000006028"/>
    </source>
</evidence>
<dbReference type="AlphaFoldDB" id="E2ZHX1"/>
<evidence type="ECO:0000313" key="2">
    <source>
        <dbReference type="EMBL" id="EFQ07199.1"/>
    </source>
</evidence>
<organism evidence="2 3">
    <name type="scientific">Faecalibacterium cf. prausnitzii KLE1255</name>
    <dbReference type="NCBI Taxonomy" id="748224"/>
    <lineage>
        <taxon>Bacteria</taxon>
        <taxon>Bacillati</taxon>
        <taxon>Bacillota</taxon>
        <taxon>Clostridia</taxon>
        <taxon>Eubacteriales</taxon>
        <taxon>Oscillospiraceae</taxon>
        <taxon>Faecalibacterium</taxon>
    </lineage>
</organism>
<reference evidence="2 3" key="1">
    <citation type="submission" date="2010-08" db="EMBL/GenBank/DDBJ databases">
        <authorList>
            <person name="Weinstock G."/>
            <person name="Sodergren E."/>
            <person name="Clifton S."/>
            <person name="Fulton L."/>
            <person name="Fulton B."/>
            <person name="Courtney L."/>
            <person name="Fronick C."/>
            <person name="Harrison M."/>
            <person name="Strong C."/>
            <person name="Farmer C."/>
            <person name="Delahaunty K."/>
            <person name="Markovic C."/>
            <person name="Hall O."/>
            <person name="Minx P."/>
            <person name="Tomlinson C."/>
            <person name="Mitreva M."/>
            <person name="Hou S."/>
            <person name="Chen J."/>
            <person name="Wollam A."/>
            <person name="Pepin K.H."/>
            <person name="Johnson M."/>
            <person name="Bhonagiri V."/>
            <person name="Zhang X."/>
            <person name="Suruliraj S."/>
            <person name="Warren W."/>
            <person name="Chinwalla A."/>
            <person name="Mardis E.R."/>
            <person name="Wilson R.K."/>
        </authorList>
    </citation>
    <scope>NUCLEOTIDE SEQUENCE [LARGE SCALE GENOMIC DNA]</scope>
    <source>
        <strain evidence="2 3">KLE1255</strain>
    </source>
</reference>
<dbReference type="Proteomes" id="UP000006028">
    <property type="component" value="Unassembled WGS sequence"/>
</dbReference>
<dbReference type="HOGENOM" id="CLU_2273196_0_0_9"/>
<dbReference type="EMBL" id="AECU01000106">
    <property type="protein sequence ID" value="EFQ07199.1"/>
    <property type="molecule type" value="Genomic_DNA"/>
</dbReference>
<comment type="caution">
    <text evidence="2">The sequence shown here is derived from an EMBL/GenBank/DDBJ whole genome shotgun (WGS) entry which is preliminary data.</text>
</comment>